<sequence length="104" mass="11811">MKYMGQSVDDIIDDQGWIGYLKRDGIASVDLVREFFVALLDVKDIEAMLWTFTVRGVTFNFHQHPSDIYGVVKADWSIPYSGVGEQARCGRHLLYFHGPERGAS</sequence>
<protein>
    <submittedName>
        <fullName evidence="1">Uncharacterized protein</fullName>
    </submittedName>
</protein>
<proteinExistence type="predicted"/>
<gene>
    <name evidence="1" type="ORF">CJ030_MR4G010933</name>
</gene>
<accession>A0A6A1VSQ3</accession>
<comment type="caution">
    <text evidence="1">The sequence shown here is derived from an EMBL/GenBank/DDBJ whole genome shotgun (WGS) entry which is preliminary data.</text>
</comment>
<name>A0A6A1VSQ3_9ROSI</name>
<dbReference type="EMBL" id="RXIC02000022">
    <property type="protein sequence ID" value="KAB1215853.1"/>
    <property type="molecule type" value="Genomic_DNA"/>
</dbReference>
<evidence type="ECO:0000313" key="1">
    <source>
        <dbReference type="EMBL" id="KAB1215853.1"/>
    </source>
</evidence>
<keyword evidence="2" id="KW-1185">Reference proteome</keyword>
<reference evidence="1 2" key="1">
    <citation type="journal article" date="2019" name="Plant Biotechnol. J.">
        <title>The red bayberry genome and genetic basis of sex determination.</title>
        <authorList>
            <person name="Jia H.M."/>
            <person name="Jia H.J."/>
            <person name="Cai Q.L."/>
            <person name="Wang Y."/>
            <person name="Zhao H.B."/>
            <person name="Yang W.F."/>
            <person name="Wang G.Y."/>
            <person name="Li Y.H."/>
            <person name="Zhan D.L."/>
            <person name="Shen Y.T."/>
            <person name="Niu Q.F."/>
            <person name="Chang L."/>
            <person name="Qiu J."/>
            <person name="Zhao L."/>
            <person name="Xie H.B."/>
            <person name="Fu W.Y."/>
            <person name="Jin J."/>
            <person name="Li X.W."/>
            <person name="Jiao Y."/>
            <person name="Zhou C.C."/>
            <person name="Tu T."/>
            <person name="Chai C.Y."/>
            <person name="Gao J.L."/>
            <person name="Fan L.J."/>
            <person name="van de Weg E."/>
            <person name="Wang J.Y."/>
            <person name="Gao Z.S."/>
        </authorList>
    </citation>
    <scope>NUCLEOTIDE SEQUENCE [LARGE SCALE GENOMIC DNA]</scope>
    <source>
        <tissue evidence="1">Leaves</tissue>
    </source>
</reference>
<dbReference type="Proteomes" id="UP000516437">
    <property type="component" value="Chromosome 4"/>
</dbReference>
<evidence type="ECO:0000313" key="2">
    <source>
        <dbReference type="Proteomes" id="UP000516437"/>
    </source>
</evidence>
<dbReference type="AlphaFoldDB" id="A0A6A1VSQ3"/>
<organism evidence="1 2">
    <name type="scientific">Morella rubra</name>
    <name type="common">Chinese bayberry</name>
    <dbReference type="NCBI Taxonomy" id="262757"/>
    <lineage>
        <taxon>Eukaryota</taxon>
        <taxon>Viridiplantae</taxon>
        <taxon>Streptophyta</taxon>
        <taxon>Embryophyta</taxon>
        <taxon>Tracheophyta</taxon>
        <taxon>Spermatophyta</taxon>
        <taxon>Magnoliopsida</taxon>
        <taxon>eudicotyledons</taxon>
        <taxon>Gunneridae</taxon>
        <taxon>Pentapetalae</taxon>
        <taxon>rosids</taxon>
        <taxon>fabids</taxon>
        <taxon>Fagales</taxon>
        <taxon>Myricaceae</taxon>
        <taxon>Morella</taxon>
    </lineage>
</organism>